<feature type="domain" description="Calcineurin-like phosphoesterase" evidence="7">
    <location>
        <begin position="13"/>
        <end position="218"/>
    </location>
</feature>
<dbReference type="EMBL" id="LR134289">
    <property type="protein sequence ID" value="VEE08028.1"/>
    <property type="molecule type" value="Genomic_DNA"/>
</dbReference>
<dbReference type="Gene3D" id="3.60.21.10">
    <property type="match status" value="1"/>
</dbReference>
<evidence type="ECO:0000256" key="1">
    <source>
        <dbReference type="ARBA" id="ARBA00022475"/>
    </source>
</evidence>
<dbReference type="InterPro" id="IPR043461">
    <property type="entry name" value="LpxH-like"/>
</dbReference>
<dbReference type="SUPFAM" id="SSF56300">
    <property type="entry name" value="Metallo-dependent phosphatases"/>
    <property type="match status" value="1"/>
</dbReference>
<keyword evidence="2" id="KW-0997">Cell inner membrane</keyword>
<evidence type="ECO:0000256" key="4">
    <source>
        <dbReference type="ARBA" id="ARBA00022801"/>
    </source>
</evidence>
<dbReference type="GO" id="GO:0009245">
    <property type="term" value="P:lipid A biosynthetic process"/>
    <property type="evidence" value="ECO:0007669"/>
    <property type="project" value="TreeGrafter"/>
</dbReference>
<dbReference type="GO" id="GO:0046872">
    <property type="term" value="F:metal ion binding"/>
    <property type="evidence" value="ECO:0007669"/>
    <property type="project" value="UniProtKB-KW"/>
</dbReference>
<reference evidence="8 9" key="1">
    <citation type="submission" date="2018-12" db="EMBL/GenBank/DDBJ databases">
        <authorList>
            <consortium name="Pathogen Informatics"/>
        </authorList>
    </citation>
    <scope>NUCLEOTIDE SEQUENCE [LARGE SCALE GENOMIC DNA]</scope>
    <source>
        <strain evidence="8 9">NCTC11432</strain>
    </source>
</reference>
<protein>
    <submittedName>
        <fullName evidence="8">UDP-2,3-diacylglucosamine hydrolase</fullName>
        <ecNumber evidence="8">3.6.1.54</ecNumber>
    </submittedName>
</protein>
<accession>A0A448B2V6</accession>
<dbReference type="CDD" id="cd07398">
    <property type="entry name" value="MPP_YbbF-LpxH"/>
    <property type="match status" value="1"/>
</dbReference>
<dbReference type="GO" id="GO:0008758">
    <property type="term" value="F:UDP-2,3-diacylglucosamine hydrolase activity"/>
    <property type="evidence" value="ECO:0007669"/>
    <property type="project" value="TreeGrafter"/>
</dbReference>
<evidence type="ECO:0000313" key="8">
    <source>
        <dbReference type="EMBL" id="VEE08028.1"/>
    </source>
</evidence>
<sequence>MLKTTINLEPGKKVYFASDQHFGAPTPKESKLREERFIRWMDEIKEDAQVLFLMGDLFDFWHEWKHVIPKGYVRVLGKIAELKDRGIHIYFFVGNHDLWMKDYLEEEIGCTVFYQKQYFEMGGKQFLLAHGDGLGPGDKGYKRMKKLFTNPVAQWFFKWLHPDIAMKIALYLSQKNKMISGEEDKAFLGEDKEFLIIYSKEKLKTQKIDYFIYGHRHLPMVLDLEPGAKYINLGDWISYFTYGVFEKDFELKTFENKTKKLPLKRGNFRTGGKPTLVFNPYSG</sequence>
<keyword evidence="1" id="KW-1003">Cell membrane</keyword>
<proteinExistence type="predicted"/>
<dbReference type="InterPro" id="IPR029052">
    <property type="entry name" value="Metallo-depent_PP-like"/>
</dbReference>
<dbReference type="Proteomes" id="UP000279227">
    <property type="component" value="Chromosome"/>
</dbReference>
<dbReference type="Pfam" id="PF00149">
    <property type="entry name" value="Metallophos"/>
    <property type="match status" value="1"/>
</dbReference>
<dbReference type="OrthoDB" id="9802481at2"/>
<evidence type="ECO:0000259" key="7">
    <source>
        <dbReference type="Pfam" id="PF00149"/>
    </source>
</evidence>
<organism evidence="8 9">
    <name type="scientific">Chryseobacterium gleum</name>
    <name type="common">Flavobacterium gleum</name>
    <dbReference type="NCBI Taxonomy" id="250"/>
    <lineage>
        <taxon>Bacteria</taxon>
        <taxon>Pseudomonadati</taxon>
        <taxon>Bacteroidota</taxon>
        <taxon>Flavobacteriia</taxon>
        <taxon>Flavobacteriales</taxon>
        <taxon>Weeksellaceae</taxon>
        <taxon>Chryseobacterium group</taxon>
        <taxon>Chryseobacterium</taxon>
    </lineage>
</organism>
<evidence type="ECO:0000256" key="5">
    <source>
        <dbReference type="ARBA" id="ARBA00023136"/>
    </source>
</evidence>
<evidence type="ECO:0000256" key="3">
    <source>
        <dbReference type="ARBA" id="ARBA00022723"/>
    </source>
</evidence>
<evidence type="ECO:0000313" key="9">
    <source>
        <dbReference type="Proteomes" id="UP000279227"/>
    </source>
</evidence>
<gene>
    <name evidence="8" type="primary">lpxH</name>
    <name evidence="8" type="ORF">NCTC11432_02446</name>
</gene>
<name>A0A448B2V6_CHRGE</name>
<dbReference type="KEGG" id="cgle:NCTC11432_02446"/>
<dbReference type="PANTHER" id="PTHR34990">
    <property type="entry name" value="UDP-2,3-DIACYLGLUCOSAMINE HYDROLASE-RELATED"/>
    <property type="match status" value="1"/>
</dbReference>
<evidence type="ECO:0000256" key="2">
    <source>
        <dbReference type="ARBA" id="ARBA00022519"/>
    </source>
</evidence>
<dbReference type="EC" id="3.6.1.54" evidence="8"/>
<evidence type="ECO:0000256" key="6">
    <source>
        <dbReference type="ARBA" id="ARBA00023211"/>
    </source>
</evidence>
<dbReference type="InterPro" id="IPR004843">
    <property type="entry name" value="Calcineurin-like_PHP"/>
</dbReference>
<keyword evidence="5" id="KW-0472">Membrane</keyword>
<dbReference type="GO" id="GO:0016020">
    <property type="term" value="C:membrane"/>
    <property type="evidence" value="ECO:0007669"/>
    <property type="project" value="GOC"/>
</dbReference>
<keyword evidence="4 8" id="KW-0378">Hydrolase</keyword>
<dbReference type="PANTHER" id="PTHR34990:SF1">
    <property type="entry name" value="UDP-2,3-DIACYLGLUCOSAMINE HYDROLASE"/>
    <property type="match status" value="1"/>
</dbReference>
<dbReference type="STRING" id="525257.HMPREF0204_12008"/>
<dbReference type="AlphaFoldDB" id="A0A448B2V6"/>
<keyword evidence="3" id="KW-0479">Metal-binding</keyword>
<keyword evidence="6" id="KW-0464">Manganese</keyword>
<dbReference type="RefSeq" id="WP_126358628.1">
    <property type="nucleotide sequence ID" value="NZ_LR134289.1"/>
</dbReference>